<dbReference type="GO" id="GO:0016705">
    <property type="term" value="F:oxidoreductase activity, acting on paired donors, with incorporation or reduction of molecular oxygen"/>
    <property type="evidence" value="ECO:0007669"/>
    <property type="project" value="InterPro"/>
</dbReference>
<dbReference type="InterPro" id="IPR001128">
    <property type="entry name" value="Cyt_P450"/>
</dbReference>
<keyword evidence="4" id="KW-0560">Oxidoreductase</keyword>
<comment type="caution">
    <text evidence="8">The sequence shown here is derived from an EMBL/GenBank/DDBJ whole genome shotgun (WGS) entry which is preliminary data.</text>
</comment>
<evidence type="ECO:0000256" key="1">
    <source>
        <dbReference type="ARBA" id="ARBA00001971"/>
    </source>
</evidence>
<dbReference type="GO" id="GO:0020037">
    <property type="term" value="F:heme binding"/>
    <property type="evidence" value="ECO:0007669"/>
    <property type="project" value="InterPro"/>
</dbReference>
<dbReference type="STRING" id="1077348.A0A2G8S913"/>
<sequence length="506" mass="56272">MDDYLAIVSACLAVIVAVYVVRWYNDPLRAIPTVGGSSLPVLSYLGAWRMRGDCRDVLEEAYRKYAGSAFKIAYLDRWMVVVSGRNMWRGLGNGRTSCRAPTQSRRRYLFEPSILADEYHVTAVKEMLVRKRSTILRGVIDEVAVAVGDHTVADENEWSSVEVMPAMRRIVARASNRAIVGLPLCRDEDYLALVFNLAAGFMKSTFILRFFPRFLKPIVALFVNVLKQDTYRAVSYLLPIIEERQRAVVELGEGWNEKPNDLLQSFLDKATAKNEPIFTVVQRLLLISFVSIDSTSMSFQTATHALYHLAEKQEIVGPLRDEIEANVASDGWTSTALGKMWKLDSLLREILRFHGVGLLSMGRIAVKDITLSDGTRIPEGTLLTAQAYAMHHDGALCDNARTFDPFRFARMRPIAGSGSDGQSANAKCLFTTTSAEYIPFGYGQYSCSPGRYLASNELKAILACIVLNYDMKLGGDGSRPSDVYTATSIMPAPHGRILFKKRGGSV</sequence>
<dbReference type="Proteomes" id="UP000230002">
    <property type="component" value="Unassembled WGS sequence"/>
</dbReference>
<proteinExistence type="inferred from homology"/>
<feature type="transmembrane region" description="Helical" evidence="7">
    <location>
        <begin position="190"/>
        <end position="211"/>
    </location>
</feature>
<comment type="cofactor">
    <cofactor evidence="1">
        <name>heme</name>
        <dbReference type="ChEBI" id="CHEBI:30413"/>
    </cofactor>
</comment>
<evidence type="ECO:0000256" key="4">
    <source>
        <dbReference type="ARBA" id="ARBA00023002"/>
    </source>
</evidence>
<dbReference type="EMBL" id="AYKW01000015">
    <property type="protein sequence ID" value="PIL30247.1"/>
    <property type="molecule type" value="Genomic_DNA"/>
</dbReference>
<reference evidence="8 9" key="1">
    <citation type="journal article" date="2015" name="Sci. Rep.">
        <title>Chromosome-level genome map provides insights into diverse defense mechanisms in the medicinal fungus Ganoderma sinense.</title>
        <authorList>
            <person name="Zhu Y."/>
            <person name="Xu J."/>
            <person name="Sun C."/>
            <person name="Zhou S."/>
            <person name="Xu H."/>
            <person name="Nelson D.R."/>
            <person name="Qian J."/>
            <person name="Song J."/>
            <person name="Luo H."/>
            <person name="Xiang L."/>
            <person name="Li Y."/>
            <person name="Xu Z."/>
            <person name="Ji A."/>
            <person name="Wang L."/>
            <person name="Lu S."/>
            <person name="Hayward A."/>
            <person name="Sun W."/>
            <person name="Li X."/>
            <person name="Schwartz D.C."/>
            <person name="Wang Y."/>
            <person name="Chen S."/>
        </authorList>
    </citation>
    <scope>NUCLEOTIDE SEQUENCE [LARGE SCALE GENOMIC DNA]</scope>
    <source>
        <strain evidence="8 9">ZZ0214-1</strain>
    </source>
</reference>
<keyword evidence="3" id="KW-0479">Metal-binding</keyword>
<evidence type="ECO:0000256" key="2">
    <source>
        <dbReference type="ARBA" id="ARBA00010617"/>
    </source>
</evidence>
<dbReference type="GO" id="GO:0005506">
    <property type="term" value="F:iron ion binding"/>
    <property type="evidence" value="ECO:0007669"/>
    <property type="project" value="InterPro"/>
</dbReference>
<dbReference type="SUPFAM" id="SSF48264">
    <property type="entry name" value="Cytochrome P450"/>
    <property type="match status" value="1"/>
</dbReference>
<comment type="similarity">
    <text evidence="2">Belongs to the cytochrome P450 family.</text>
</comment>
<keyword evidence="6" id="KW-0503">Monooxygenase</keyword>
<protein>
    <submittedName>
        <fullName evidence="8">Cytochrome P450</fullName>
    </submittedName>
</protein>
<evidence type="ECO:0000313" key="9">
    <source>
        <dbReference type="Proteomes" id="UP000230002"/>
    </source>
</evidence>
<evidence type="ECO:0000256" key="6">
    <source>
        <dbReference type="ARBA" id="ARBA00023033"/>
    </source>
</evidence>
<evidence type="ECO:0000313" key="8">
    <source>
        <dbReference type="EMBL" id="PIL30247.1"/>
    </source>
</evidence>
<dbReference type="GO" id="GO:0004497">
    <property type="term" value="F:monooxygenase activity"/>
    <property type="evidence" value="ECO:0007669"/>
    <property type="project" value="UniProtKB-KW"/>
</dbReference>
<keyword evidence="7" id="KW-0812">Transmembrane</keyword>
<evidence type="ECO:0000256" key="7">
    <source>
        <dbReference type="SAM" id="Phobius"/>
    </source>
</evidence>
<gene>
    <name evidence="8" type="ORF">GSI_07425</name>
</gene>
<dbReference type="PANTHER" id="PTHR46206:SF1">
    <property type="entry name" value="P450, PUTATIVE (EUROFUNG)-RELATED"/>
    <property type="match status" value="1"/>
</dbReference>
<evidence type="ECO:0000256" key="3">
    <source>
        <dbReference type="ARBA" id="ARBA00022723"/>
    </source>
</evidence>
<dbReference type="Pfam" id="PF00067">
    <property type="entry name" value="p450"/>
    <property type="match status" value="1"/>
</dbReference>
<keyword evidence="7" id="KW-1133">Transmembrane helix</keyword>
<dbReference type="OrthoDB" id="1844152at2759"/>
<keyword evidence="5" id="KW-0408">Iron</keyword>
<feature type="transmembrane region" description="Helical" evidence="7">
    <location>
        <begin position="6"/>
        <end position="24"/>
    </location>
</feature>
<accession>A0A2G8S913</accession>
<keyword evidence="9" id="KW-1185">Reference proteome</keyword>
<keyword evidence="7" id="KW-0472">Membrane</keyword>
<evidence type="ECO:0000256" key="5">
    <source>
        <dbReference type="ARBA" id="ARBA00023004"/>
    </source>
</evidence>
<dbReference type="Gene3D" id="1.10.630.10">
    <property type="entry name" value="Cytochrome P450"/>
    <property type="match status" value="1"/>
</dbReference>
<dbReference type="PANTHER" id="PTHR46206">
    <property type="entry name" value="CYTOCHROME P450"/>
    <property type="match status" value="1"/>
</dbReference>
<organism evidence="8 9">
    <name type="scientific">Ganoderma sinense ZZ0214-1</name>
    <dbReference type="NCBI Taxonomy" id="1077348"/>
    <lineage>
        <taxon>Eukaryota</taxon>
        <taxon>Fungi</taxon>
        <taxon>Dikarya</taxon>
        <taxon>Basidiomycota</taxon>
        <taxon>Agaricomycotina</taxon>
        <taxon>Agaricomycetes</taxon>
        <taxon>Polyporales</taxon>
        <taxon>Polyporaceae</taxon>
        <taxon>Ganoderma</taxon>
    </lineage>
</organism>
<dbReference type="AlphaFoldDB" id="A0A2G8S913"/>
<dbReference type="CDD" id="cd11041">
    <property type="entry name" value="CYP503A1-like"/>
    <property type="match status" value="1"/>
</dbReference>
<name>A0A2G8S913_9APHY</name>
<dbReference type="InterPro" id="IPR036396">
    <property type="entry name" value="Cyt_P450_sf"/>
</dbReference>